<dbReference type="OrthoDB" id="119753at2"/>
<keyword evidence="2" id="KW-1185">Reference proteome</keyword>
<protein>
    <submittedName>
        <fullName evidence="1">Uncharacterized protein</fullName>
    </submittedName>
</protein>
<dbReference type="AlphaFoldDB" id="E8V7G8"/>
<gene>
    <name evidence="1" type="ordered locus">AciPR4_3186</name>
</gene>
<dbReference type="RefSeq" id="WP_013569673.1">
    <property type="nucleotide sequence ID" value="NC_014963.1"/>
</dbReference>
<evidence type="ECO:0000313" key="1">
    <source>
        <dbReference type="EMBL" id="ADV83942.1"/>
    </source>
</evidence>
<dbReference type="EMBL" id="CP002467">
    <property type="protein sequence ID" value="ADV83942.1"/>
    <property type="molecule type" value="Genomic_DNA"/>
</dbReference>
<accession>E8V7G8</accession>
<proteinExistence type="predicted"/>
<evidence type="ECO:0000313" key="2">
    <source>
        <dbReference type="Proteomes" id="UP000006844"/>
    </source>
</evidence>
<sequence>MRGLLVLSLFAISALGQVYNPVAKERGPESILGLPEGVRRDLAFRKCVVPKYVGDVGTNDQAYTKGHFRSATSVGYAVVCYIAARKIQDILVYSNTEGAWSGEVIDQGAFDPSPHADKCEATVGVATSKYILDHALAYAPDELKSLPRLDHDGVEVGICEKASIIHYFSKGKWVFLQGAD</sequence>
<name>E8V7G8_TERSS</name>
<dbReference type="STRING" id="401053.AciPR4_3186"/>
<dbReference type="KEGG" id="tsa:AciPR4_3186"/>
<reference evidence="1 2" key="1">
    <citation type="journal article" date="2012" name="Stand. Genomic Sci.">
        <title>Complete genome sequence of Terriglobus saanensis type strain SP1PR4(T), an Acidobacteria from tundra soil.</title>
        <authorList>
            <person name="Rawat S.R."/>
            <person name="Mannisto M.K."/>
            <person name="Starovoytov V."/>
            <person name="Goodwin L."/>
            <person name="Nolan M."/>
            <person name="Hauser L."/>
            <person name="Land M."/>
            <person name="Davenport K.W."/>
            <person name="Woyke T."/>
            <person name="Haggblom M.M."/>
        </authorList>
    </citation>
    <scope>NUCLEOTIDE SEQUENCE</scope>
    <source>
        <strain evidence="2">ATCC BAA-1853 / DSM 23119 / SP1PR4</strain>
    </source>
</reference>
<dbReference type="Proteomes" id="UP000006844">
    <property type="component" value="Chromosome"/>
</dbReference>
<dbReference type="HOGENOM" id="CLU_1495499_0_0_0"/>
<organism evidence="1 2">
    <name type="scientific">Terriglobus saanensis (strain ATCC BAA-1853 / DSM 23119 / SP1PR4)</name>
    <dbReference type="NCBI Taxonomy" id="401053"/>
    <lineage>
        <taxon>Bacteria</taxon>
        <taxon>Pseudomonadati</taxon>
        <taxon>Acidobacteriota</taxon>
        <taxon>Terriglobia</taxon>
        <taxon>Terriglobales</taxon>
        <taxon>Acidobacteriaceae</taxon>
        <taxon>Terriglobus</taxon>
    </lineage>
</organism>